<accession>A0A382KQH9</accession>
<name>A0A382KQH9_9ZZZZ</name>
<feature type="non-terminal residue" evidence="1">
    <location>
        <position position="61"/>
    </location>
</feature>
<reference evidence="1" key="1">
    <citation type="submission" date="2018-05" db="EMBL/GenBank/DDBJ databases">
        <authorList>
            <person name="Lanie J.A."/>
            <person name="Ng W.-L."/>
            <person name="Kazmierczak K.M."/>
            <person name="Andrzejewski T.M."/>
            <person name="Davidsen T.M."/>
            <person name="Wayne K.J."/>
            <person name="Tettelin H."/>
            <person name="Glass J.I."/>
            <person name="Rusch D."/>
            <person name="Podicherti R."/>
            <person name="Tsui H.-C.T."/>
            <person name="Winkler M.E."/>
        </authorList>
    </citation>
    <scope>NUCLEOTIDE SEQUENCE</scope>
</reference>
<gene>
    <name evidence="1" type="ORF">METZ01_LOCUS279373</name>
</gene>
<organism evidence="1">
    <name type="scientific">marine metagenome</name>
    <dbReference type="NCBI Taxonomy" id="408172"/>
    <lineage>
        <taxon>unclassified sequences</taxon>
        <taxon>metagenomes</taxon>
        <taxon>ecological metagenomes</taxon>
    </lineage>
</organism>
<proteinExistence type="predicted"/>
<protein>
    <submittedName>
        <fullName evidence="1">Uncharacterized protein</fullName>
    </submittedName>
</protein>
<sequence>MFGLAVGLRENPSNDVRLFLDEETLPRSLLGEPEIHDPNFVCVGPWATHREPARSSKRRER</sequence>
<dbReference type="EMBL" id="UINC01082081">
    <property type="protein sequence ID" value="SVC26519.1"/>
    <property type="molecule type" value="Genomic_DNA"/>
</dbReference>
<dbReference type="AlphaFoldDB" id="A0A382KQH9"/>
<evidence type="ECO:0000313" key="1">
    <source>
        <dbReference type="EMBL" id="SVC26519.1"/>
    </source>
</evidence>